<dbReference type="Gene3D" id="1.10.8.430">
    <property type="entry name" value="Helical domain of apoptotic protease-activating factors"/>
    <property type="match status" value="1"/>
</dbReference>
<proteinExistence type="inferred from homology"/>
<evidence type="ECO:0000256" key="5">
    <source>
        <dbReference type="ARBA" id="ARBA00022614"/>
    </source>
</evidence>
<dbReference type="InterPro" id="IPR032675">
    <property type="entry name" value="LRR_dom_sf"/>
</dbReference>
<evidence type="ECO:0000256" key="3">
    <source>
        <dbReference type="ARBA" id="ARBA00008894"/>
    </source>
</evidence>
<keyword evidence="7" id="KW-0677">Repeat</keyword>
<dbReference type="InterPro" id="IPR027417">
    <property type="entry name" value="P-loop_NTPase"/>
</dbReference>
<dbReference type="InterPro" id="IPR002182">
    <property type="entry name" value="NB-ARC"/>
</dbReference>
<evidence type="ECO:0000259" key="13">
    <source>
        <dbReference type="Pfam" id="PF23559"/>
    </source>
</evidence>
<dbReference type="Gene3D" id="1.10.10.10">
    <property type="entry name" value="Winged helix-like DNA-binding domain superfamily/Winged helix DNA-binding domain"/>
    <property type="match status" value="1"/>
</dbReference>
<dbReference type="FunFam" id="1.10.10.10:FF:000322">
    <property type="entry name" value="Probable disease resistance protein At1g63360"/>
    <property type="match status" value="1"/>
</dbReference>
<dbReference type="InterPro" id="IPR044974">
    <property type="entry name" value="Disease_R_plants"/>
</dbReference>
<evidence type="ECO:0000256" key="9">
    <source>
        <dbReference type="ARBA" id="ARBA00022821"/>
    </source>
</evidence>
<dbReference type="GO" id="GO:0009626">
    <property type="term" value="P:plant-type hypersensitive response"/>
    <property type="evidence" value="ECO:0007669"/>
    <property type="project" value="UniProtKB-KW"/>
</dbReference>
<feature type="domain" description="NB-ARC" evidence="12">
    <location>
        <begin position="133"/>
        <end position="170"/>
    </location>
</feature>
<dbReference type="InterPro" id="IPR058922">
    <property type="entry name" value="WHD_DRP"/>
</dbReference>
<evidence type="ECO:0000313" key="15">
    <source>
        <dbReference type="Proteomes" id="UP000826271"/>
    </source>
</evidence>
<feature type="domain" description="NB-ARC" evidence="12">
    <location>
        <begin position="180"/>
        <end position="269"/>
    </location>
</feature>
<evidence type="ECO:0000259" key="12">
    <source>
        <dbReference type="Pfam" id="PF00931"/>
    </source>
</evidence>
<evidence type="ECO:0000256" key="11">
    <source>
        <dbReference type="SAM" id="SignalP"/>
    </source>
</evidence>
<keyword evidence="9" id="KW-0611">Plant defense</keyword>
<dbReference type="InterPro" id="IPR036388">
    <property type="entry name" value="WH-like_DNA-bd_sf"/>
</dbReference>
<dbReference type="GO" id="GO:0005737">
    <property type="term" value="C:cytoplasm"/>
    <property type="evidence" value="ECO:0007669"/>
    <property type="project" value="UniProtKB-SubCell"/>
</dbReference>
<keyword evidence="11" id="KW-0732">Signal</keyword>
<dbReference type="Pfam" id="PF00931">
    <property type="entry name" value="NB-ARC"/>
    <property type="match status" value="2"/>
</dbReference>
<evidence type="ECO:0000256" key="1">
    <source>
        <dbReference type="ARBA" id="ARBA00002074"/>
    </source>
</evidence>
<dbReference type="GO" id="GO:0005524">
    <property type="term" value="F:ATP binding"/>
    <property type="evidence" value="ECO:0007669"/>
    <property type="project" value="UniProtKB-KW"/>
</dbReference>
<dbReference type="EMBL" id="WHWC01000001">
    <property type="protein sequence ID" value="KAG8390587.1"/>
    <property type="molecule type" value="Genomic_DNA"/>
</dbReference>
<protein>
    <recommendedName>
        <fullName evidence="16">NB-ARC domain-containing protein</fullName>
    </recommendedName>
</protein>
<feature type="signal peptide" evidence="11">
    <location>
        <begin position="1"/>
        <end position="24"/>
    </location>
</feature>
<dbReference type="Gene3D" id="3.80.10.10">
    <property type="entry name" value="Ribonuclease Inhibitor"/>
    <property type="match status" value="1"/>
</dbReference>
<dbReference type="PANTHER" id="PTHR23155">
    <property type="entry name" value="DISEASE RESISTANCE PROTEIN RP"/>
    <property type="match status" value="1"/>
</dbReference>
<dbReference type="PANTHER" id="PTHR23155:SF1152">
    <property type="entry name" value="AAA+ ATPASE DOMAIN-CONTAINING PROTEIN"/>
    <property type="match status" value="1"/>
</dbReference>
<dbReference type="Proteomes" id="UP000826271">
    <property type="component" value="Unassembled WGS sequence"/>
</dbReference>
<comment type="similarity">
    <text evidence="3">Belongs to the disease resistance NB-LRR family.</text>
</comment>
<evidence type="ECO:0000256" key="10">
    <source>
        <dbReference type="ARBA" id="ARBA00022840"/>
    </source>
</evidence>
<dbReference type="SUPFAM" id="SSF52058">
    <property type="entry name" value="L domain-like"/>
    <property type="match status" value="1"/>
</dbReference>
<comment type="caution">
    <text evidence="14">The sequence shown here is derived from an EMBL/GenBank/DDBJ whole genome shotgun (WGS) entry which is preliminary data.</text>
</comment>
<dbReference type="Gene3D" id="3.40.50.300">
    <property type="entry name" value="P-loop containing nucleotide triphosphate hydrolases"/>
    <property type="match status" value="2"/>
</dbReference>
<evidence type="ECO:0000313" key="14">
    <source>
        <dbReference type="EMBL" id="KAG8390587.1"/>
    </source>
</evidence>
<reference evidence="14" key="1">
    <citation type="submission" date="2019-10" db="EMBL/GenBank/DDBJ databases">
        <authorList>
            <person name="Zhang R."/>
            <person name="Pan Y."/>
            <person name="Wang J."/>
            <person name="Ma R."/>
            <person name="Yu S."/>
        </authorList>
    </citation>
    <scope>NUCLEOTIDE SEQUENCE</scope>
    <source>
        <strain evidence="14">LA-IB0</strain>
        <tissue evidence="14">Leaf</tissue>
    </source>
</reference>
<organism evidence="14 15">
    <name type="scientific">Buddleja alternifolia</name>
    <dbReference type="NCBI Taxonomy" id="168488"/>
    <lineage>
        <taxon>Eukaryota</taxon>
        <taxon>Viridiplantae</taxon>
        <taxon>Streptophyta</taxon>
        <taxon>Embryophyta</taxon>
        <taxon>Tracheophyta</taxon>
        <taxon>Spermatophyta</taxon>
        <taxon>Magnoliopsida</taxon>
        <taxon>eudicotyledons</taxon>
        <taxon>Gunneridae</taxon>
        <taxon>Pentapetalae</taxon>
        <taxon>asterids</taxon>
        <taxon>lamiids</taxon>
        <taxon>Lamiales</taxon>
        <taxon>Scrophulariaceae</taxon>
        <taxon>Buddlejeae</taxon>
        <taxon>Buddleja</taxon>
    </lineage>
</organism>
<evidence type="ECO:0000256" key="4">
    <source>
        <dbReference type="ARBA" id="ARBA00022490"/>
    </source>
</evidence>
<dbReference type="GO" id="GO:0043531">
    <property type="term" value="F:ADP binding"/>
    <property type="evidence" value="ECO:0007669"/>
    <property type="project" value="InterPro"/>
</dbReference>
<dbReference type="PRINTS" id="PR00364">
    <property type="entry name" value="DISEASERSIST"/>
</dbReference>
<accession>A0AAV6YED2</accession>
<evidence type="ECO:0000256" key="2">
    <source>
        <dbReference type="ARBA" id="ARBA00004496"/>
    </source>
</evidence>
<dbReference type="SUPFAM" id="SSF52540">
    <property type="entry name" value="P-loop containing nucleoside triphosphate hydrolases"/>
    <property type="match status" value="1"/>
</dbReference>
<feature type="domain" description="Disease resistance protein winged helix" evidence="13">
    <location>
        <begin position="352"/>
        <end position="423"/>
    </location>
</feature>
<sequence>MAVAAYASLLSLMHVFDQILLALAFFETHNKSKLFKNMQITDAANEAEDIIDLHVVDQLRGGYDDIGLRSFFQDIEKVIEKFDSIKKQLMLVKEECIIQEEQLKVSVVPTGSLGLPVSTMNDKNTMVGFDENLVRIMDELTGHRSSLQIISIVGMGGIGKTTLARNVFDNPYVKSKESGEEIAELGERLYKSLSGRRYLIVMDDVWCTKAWNDLKSFFPDNRNGSRIMVTTRLSNVAISLGSQTPYLMDFLEEDKSWVLFCENAFAQKSCPFELEEIGKKIAKSCRGLPLAIVVIGGLLANGNMTREYWESVAKNLNSFVNSGNDEHCLKILALSYNHLPIHLKPCLLYMRVFPEDHEVRVSELIKLWVAEGFLKPLRAKSLEEIAKGYLDDLIDRNLILIHKRGHTKKIKTCGIHDLLRDLCTRESHKERLLLVPKVRRVDVKIRDNMCFLCSHPSPQEKIHLPQVLGSRSASLVSLLVCNSCRNIYPRLIRLRLVRVVTTNSDQSEELMQHTKLRYFSLTCFTSLLDLKFVSPSSIALLWNLQTLYIDTFPCDDLIVLPPEVWEMPQLRDVLIQNFTVLPDLTQIERKVFTILKNLQTFSNIIDFRCTREVVARIPNLKKLRIRYDDFSTVEVDWPYYSLHNIAHLHELESLSLHSEYFSLKNITFPYSLKKLSLGGCGIPWKDMTIVGNLSNLEVLKLYMNSFRGPAWNPVEGEFLQLKFLSIWPTDLVWWEAESIHFPSLESLQLQRIRSLEEIPSGIGEIDTLHSIHLVYCSESINNSAKAILEEQQSMGNEGLQLHIISRFGNWKKI</sequence>
<evidence type="ECO:0000256" key="6">
    <source>
        <dbReference type="ARBA" id="ARBA00022667"/>
    </source>
</evidence>
<evidence type="ECO:0000256" key="8">
    <source>
        <dbReference type="ARBA" id="ARBA00022741"/>
    </source>
</evidence>
<comment type="function">
    <text evidence="1">Confers resistance to late blight (Phytophthora infestans) races carrying the avirulence gene Avr1. Resistance proteins guard the plant against pathogens that contain an appropriate avirulence protein via an indirect interaction with this avirulence protein. That triggers a defense system including the hypersensitive response, which restricts the pathogen growth.</text>
</comment>
<evidence type="ECO:0008006" key="16">
    <source>
        <dbReference type="Google" id="ProtNLM"/>
    </source>
</evidence>
<dbReference type="Gene3D" id="1.20.5.4130">
    <property type="match status" value="1"/>
</dbReference>
<feature type="chain" id="PRO_5043697872" description="NB-ARC domain-containing protein" evidence="11">
    <location>
        <begin position="25"/>
        <end position="813"/>
    </location>
</feature>
<keyword evidence="6" id="KW-0381">Hypersensitive response</keyword>
<keyword evidence="8" id="KW-0547">Nucleotide-binding</keyword>
<dbReference type="InterPro" id="IPR042197">
    <property type="entry name" value="Apaf_helical"/>
</dbReference>
<keyword evidence="5" id="KW-0433">Leucine-rich repeat</keyword>
<comment type="subcellular location">
    <subcellularLocation>
        <location evidence="2">Cytoplasm</location>
    </subcellularLocation>
</comment>
<keyword evidence="4" id="KW-0963">Cytoplasm</keyword>
<evidence type="ECO:0000256" key="7">
    <source>
        <dbReference type="ARBA" id="ARBA00022737"/>
    </source>
</evidence>
<dbReference type="AlphaFoldDB" id="A0AAV6YED2"/>
<name>A0AAV6YED2_9LAMI</name>
<dbReference type="Pfam" id="PF23559">
    <property type="entry name" value="WHD_DRP"/>
    <property type="match status" value="1"/>
</dbReference>
<gene>
    <name evidence="14" type="ORF">BUALT_Bualt01G0099100</name>
</gene>
<keyword evidence="10" id="KW-0067">ATP-binding</keyword>
<keyword evidence="15" id="KW-1185">Reference proteome</keyword>